<keyword evidence="3" id="KW-0804">Transcription</keyword>
<dbReference type="PANTHER" id="PTHR44688:SF16">
    <property type="entry name" value="DNA-BINDING TRANSCRIPTIONAL ACTIVATOR DEVR_DOSR"/>
    <property type="match status" value="1"/>
</dbReference>
<evidence type="ECO:0000313" key="6">
    <source>
        <dbReference type="Proteomes" id="UP001549164"/>
    </source>
</evidence>
<dbReference type="InterPro" id="IPR016032">
    <property type="entry name" value="Sig_transdc_resp-reg_C-effctor"/>
</dbReference>
<keyword evidence="6" id="KW-1185">Reference proteome</keyword>
<dbReference type="Pfam" id="PF00196">
    <property type="entry name" value="GerE"/>
    <property type="match status" value="1"/>
</dbReference>
<dbReference type="Proteomes" id="UP001549164">
    <property type="component" value="Unassembled WGS sequence"/>
</dbReference>
<dbReference type="SUPFAM" id="SSF75516">
    <property type="entry name" value="Pheromone-binding domain of LuxR-like quorum-sensing transcription factors"/>
    <property type="match status" value="1"/>
</dbReference>
<proteinExistence type="predicted"/>
<dbReference type="InterPro" id="IPR036693">
    <property type="entry name" value="TF_LuxR_autoind-bd_dom_sf"/>
</dbReference>
<sequence length="249" mass="28176">MKKFHDVLEYLVLMHEIDTLINLYNAVEKVALRYNFDRLGLFQRTVTPAGNNVAWQNLFEHIVSTDVSVLFDSEADGILLSFGTLGDPYYWDRATVETKEFNPAIYRRLRTRCVRAAETGLNYGVTFPVYQREGLAGAMVFACENRIELSTLEVSLFATLARETLKRSLFILQCGKPTRRRSGIVPELSAREVTILRNLADGMTSVETGKAIGLTNHTVNWYVSGLQQKLHARNRQNLVALAFRLGLIS</sequence>
<evidence type="ECO:0000259" key="4">
    <source>
        <dbReference type="PROSITE" id="PS50043"/>
    </source>
</evidence>
<keyword evidence="1" id="KW-0805">Transcription regulation</keyword>
<evidence type="ECO:0000256" key="2">
    <source>
        <dbReference type="ARBA" id="ARBA00023125"/>
    </source>
</evidence>
<dbReference type="SUPFAM" id="SSF46894">
    <property type="entry name" value="C-terminal effector domain of the bipartite response regulators"/>
    <property type="match status" value="1"/>
</dbReference>
<evidence type="ECO:0000313" key="5">
    <source>
        <dbReference type="EMBL" id="MET3598106.1"/>
    </source>
</evidence>
<evidence type="ECO:0000256" key="3">
    <source>
        <dbReference type="ARBA" id="ARBA00023163"/>
    </source>
</evidence>
<name>A0ABV2I5D5_9HYPH</name>
<protein>
    <submittedName>
        <fullName evidence="5">LuxR family transcriptional regulator</fullName>
    </submittedName>
</protein>
<keyword evidence="2" id="KW-0238">DNA-binding</keyword>
<dbReference type="RefSeq" id="WP_354432608.1">
    <property type="nucleotide sequence ID" value="NZ_JBEPLY010000001.1"/>
</dbReference>
<comment type="caution">
    <text evidence="5">The sequence shown here is derived from an EMBL/GenBank/DDBJ whole genome shotgun (WGS) entry which is preliminary data.</text>
</comment>
<evidence type="ECO:0000256" key="1">
    <source>
        <dbReference type="ARBA" id="ARBA00023015"/>
    </source>
</evidence>
<dbReference type="InterPro" id="IPR036388">
    <property type="entry name" value="WH-like_DNA-bd_sf"/>
</dbReference>
<dbReference type="PRINTS" id="PR00038">
    <property type="entry name" value="HTHLUXR"/>
</dbReference>
<dbReference type="Gene3D" id="3.30.450.80">
    <property type="entry name" value="Transcription factor LuxR-like, autoinducer-binding domain"/>
    <property type="match status" value="1"/>
</dbReference>
<dbReference type="CDD" id="cd06170">
    <property type="entry name" value="LuxR_C_like"/>
    <property type="match status" value="1"/>
</dbReference>
<accession>A0ABV2I5D5</accession>
<dbReference type="InterPro" id="IPR000792">
    <property type="entry name" value="Tscrpt_reg_LuxR_C"/>
</dbReference>
<dbReference type="Gene3D" id="1.10.10.10">
    <property type="entry name" value="Winged helix-like DNA-binding domain superfamily/Winged helix DNA-binding domain"/>
    <property type="match status" value="1"/>
</dbReference>
<reference evidence="5 6" key="1">
    <citation type="submission" date="2024-06" db="EMBL/GenBank/DDBJ databases">
        <title>Genomic Encyclopedia of Type Strains, Phase IV (KMG-IV): sequencing the most valuable type-strain genomes for metagenomic binning, comparative biology and taxonomic classification.</title>
        <authorList>
            <person name="Goeker M."/>
        </authorList>
    </citation>
    <scope>NUCLEOTIDE SEQUENCE [LARGE SCALE GENOMIC DNA]</scope>
    <source>
        <strain evidence="5 6">DSM 28102</strain>
    </source>
</reference>
<dbReference type="PROSITE" id="PS50043">
    <property type="entry name" value="HTH_LUXR_2"/>
    <property type="match status" value="1"/>
</dbReference>
<dbReference type="PANTHER" id="PTHR44688">
    <property type="entry name" value="DNA-BINDING TRANSCRIPTIONAL ACTIVATOR DEVR_DOSR"/>
    <property type="match status" value="1"/>
</dbReference>
<dbReference type="SMART" id="SM00421">
    <property type="entry name" value="HTH_LUXR"/>
    <property type="match status" value="1"/>
</dbReference>
<dbReference type="EMBL" id="JBEPLY010000001">
    <property type="protein sequence ID" value="MET3598106.1"/>
    <property type="molecule type" value="Genomic_DNA"/>
</dbReference>
<gene>
    <name evidence="5" type="ORF">ABID12_000027</name>
</gene>
<feature type="domain" description="HTH luxR-type" evidence="4">
    <location>
        <begin position="181"/>
        <end position="246"/>
    </location>
</feature>
<organism evidence="5 6">
    <name type="scientific">Martelella mangrovi</name>
    <dbReference type="NCBI Taxonomy" id="1397477"/>
    <lineage>
        <taxon>Bacteria</taxon>
        <taxon>Pseudomonadati</taxon>
        <taxon>Pseudomonadota</taxon>
        <taxon>Alphaproteobacteria</taxon>
        <taxon>Hyphomicrobiales</taxon>
        <taxon>Aurantimonadaceae</taxon>
        <taxon>Martelella</taxon>
    </lineage>
</organism>